<feature type="domain" description="C2H2-type" evidence="2">
    <location>
        <begin position="166"/>
        <end position="195"/>
    </location>
</feature>
<proteinExistence type="predicted"/>
<feature type="region of interest" description="Disordered" evidence="1">
    <location>
        <begin position="39"/>
        <end position="117"/>
    </location>
</feature>
<reference evidence="3" key="1">
    <citation type="journal article" date="2023" name="Mol. Phylogenet. Evol.">
        <title>Genome-scale phylogeny and comparative genomics of the fungal order Sordariales.</title>
        <authorList>
            <person name="Hensen N."/>
            <person name="Bonometti L."/>
            <person name="Westerberg I."/>
            <person name="Brannstrom I.O."/>
            <person name="Guillou S."/>
            <person name="Cros-Aarteil S."/>
            <person name="Calhoun S."/>
            <person name="Haridas S."/>
            <person name="Kuo A."/>
            <person name="Mondo S."/>
            <person name="Pangilinan J."/>
            <person name="Riley R."/>
            <person name="LaButti K."/>
            <person name="Andreopoulos B."/>
            <person name="Lipzen A."/>
            <person name="Chen C."/>
            <person name="Yan M."/>
            <person name="Daum C."/>
            <person name="Ng V."/>
            <person name="Clum A."/>
            <person name="Steindorff A."/>
            <person name="Ohm R.A."/>
            <person name="Martin F."/>
            <person name="Silar P."/>
            <person name="Natvig D.O."/>
            <person name="Lalanne C."/>
            <person name="Gautier V."/>
            <person name="Ament-Velasquez S.L."/>
            <person name="Kruys A."/>
            <person name="Hutchinson M.I."/>
            <person name="Powell A.J."/>
            <person name="Barry K."/>
            <person name="Miller A.N."/>
            <person name="Grigoriev I.V."/>
            <person name="Debuchy R."/>
            <person name="Gladieux P."/>
            <person name="Hiltunen Thoren M."/>
            <person name="Johannesson H."/>
        </authorList>
    </citation>
    <scope>NUCLEOTIDE SEQUENCE</scope>
    <source>
        <strain evidence="3">FGSC 1904</strain>
    </source>
</reference>
<evidence type="ECO:0000313" key="4">
    <source>
        <dbReference type="Proteomes" id="UP001281003"/>
    </source>
</evidence>
<comment type="caution">
    <text evidence="3">The sequence shown here is derived from an EMBL/GenBank/DDBJ whole genome shotgun (WGS) entry which is preliminary data.</text>
</comment>
<name>A0AAE0UEY8_SORBR</name>
<feature type="compositionally biased region" description="Polar residues" evidence="1">
    <location>
        <begin position="61"/>
        <end position="70"/>
    </location>
</feature>
<organism evidence="3 4">
    <name type="scientific">Sordaria brevicollis</name>
    <dbReference type="NCBI Taxonomy" id="83679"/>
    <lineage>
        <taxon>Eukaryota</taxon>
        <taxon>Fungi</taxon>
        <taxon>Dikarya</taxon>
        <taxon>Ascomycota</taxon>
        <taxon>Pezizomycotina</taxon>
        <taxon>Sordariomycetes</taxon>
        <taxon>Sordariomycetidae</taxon>
        <taxon>Sordariales</taxon>
        <taxon>Sordariaceae</taxon>
        <taxon>Sordaria</taxon>
    </lineage>
</organism>
<sequence length="198" mass="21918">MVTSTNQDSGGAIQYGGPPIPQATRNVYATEAGFSLPSPDYYIDLPYRPPTNTPDPPLSREASSPSSVPTWRSPASLDDTPNHPVSTANHEANANDNVHPGTNTTAHTSSGVSTKAVTSANHSNRFTCAACNFSSKTQRDFDRHRTTRAHLRKHGQRDSEETVERFYCTVRGCRYTSGRGFTRMDNLRRHERDKHELT</sequence>
<feature type="compositionally biased region" description="Pro residues" evidence="1">
    <location>
        <begin position="47"/>
        <end position="57"/>
    </location>
</feature>
<dbReference type="InterPro" id="IPR013087">
    <property type="entry name" value="Znf_C2H2_type"/>
</dbReference>
<dbReference type="SMART" id="SM00355">
    <property type="entry name" value="ZnF_C2H2"/>
    <property type="match status" value="2"/>
</dbReference>
<gene>
    <name evidence="3" type="ORF">B0T20DRAFT_113256</name>
</gene>
<feature type="compositionally biased region" description="Polar residues" evidence="1">
    <location>
        <begin position="83"/>
        <end position="117"/>
    </location>
</feature>
<evidence type="ECO:0000256" key="1">
    <source>
        <dbReference type="SAM" id="MobiDB-lite"/>
    </source>
</evidence>
<dbReference type="Proteomes" id="UP001281003">
    <property type="component" value="Unassembled WGS sequence"/>
</dbReference>
<feature type="region of interest" description="Disordered" evidence="1">
    <location>
        <begin position="1"/>
        <end position="26"/>
    </location>
</feature>
<feature type="domain" description="C2H2-type" evidence="2">
    <location>
        <begin position="126"/>
        <end position="150"/>
    </location>
</feature>
<dbReference type="EMBL" id="JAUTDP010000002">
    <property type="protein sequence ID" value="KAK3401335.1"/>
    <property type="molecule type" value="Genomic_DNA"/>
</dbReference>
<accession>A0AAE0UEY8</accession>
<dbReference type="AlphaFoldDB" id="A0AAE0UEY8"/>
<reference evidence="3" key="2">
    <citation type="submission" date="2023-07" db="EMBL/GenBank/DDBJ databases">
        <authorList>
            <consortium name="Lawrence Berkeley National Laboratory"/>
            <person name="Haridas S."/>
            <person name="Hensen N."/>
            <person name="Bonometti L."/>
            <person name="Westerberg I."/>
            <person name="Brannstrom I.O."/>
            <person name="Guillou S."/>
            <person name="Cros-Aarteil S."/>
            <person name="Calhoun S."/>
            <person name="Kuo A."/>
            <person name="Mondo S."/>
            <person name="Pangilinan J."/>
            <person name="Riley R."/>
            <person name="LaButti K."/>
            <person name="Andreopoulos B."/>
            <person name="Lipzen A."/>
            <person name="Chen C."/>
            <person name="Yanf M."/>
            <person name="Daum C."/>
            <person name="Ng V."/>
            <person name="Clum A."/>
            <person name="Steindorff A."/>
            <person name="Ohm R."/>
            <person name="Martin F."/>
            <person name="Silar P."/>
            <person name="Natvig D."/>
            <person name="Lalanne C."/>
            <person name="Gautier V."/>
            <person name="Ament-velasquez S.L."/>
            <person name="Kruys A."/>
            <person name="Hutchinson M.I."/>
            <person name="Powell A.J."/>
            <person name="Barry K."/>
            <person name="Miller A.N."/>
            <person name="Grigoriev I.V."/>
            <person name="Debuchy R."/>
            <person name="Gladieux P."/>
            <person name="Thoren M.H."/>
            <person name="Johannesson H."/>
        </authorList>
    </citation>
    <scope>NUCLEOTIDE SEQUENCE</scope>
    <source>
        <strain evidence="3">FGSC 1904</strain>
    </source>
</reference>
<evidence type="ECO:0000259" key="2">
    <source>
        <dbReference type="SMART" id="SM00355"/>
    </source>
</evidence>
<evidence type="ECO:0000313" key="3">
    <source>
        <dbReference type="EMBL" id="KAK3401335.1"/>
    </source>
</evidence>
<protein>
    <recommendedName>
        <fullName evidence="2">C2H2-type domain-containing protein</fullName>
    </recommendedName>
</protein>
<keyword evidence="4" id="KW-1185">Reference proteome</keyword>